<dbReference type="Proteomes" id="UP000561011">
    <property type="component" value="Unassembled WGS sequence"/>
</dbReference>
<proteinExistence type="predicted"/>
<sequence>MFRTRRPNLMFVEPPGEPVGSGQTDPRAAENADKTFTQAEVTAFLTREKDQGERAGKTSVATAINTKLAGAGLTDLDLDAVIALAAAAKTADDAKKTQAELDRDTALASKTSVEQELATTREELRTVRITAALSAAGASTPAVAARALVVAADADPTAIAAAVEALKTEAPSLFTGTPVAPAAPHTDGGTPPAGQKGTATPGAHGLSEAERRFGKTA</sequence>
<feature type="region of interest" description="Disordered" evidence="1">
    <location>
        <begin position="176"/>
        <end position="217"/>
    </location>
</feature>
<evidence type="ECO:0000256" key="1">
    <source>
        <dbReference type="SAM" id="MobiDB-lite"/>
    </source>
</evidence>
<protein>
    <recommendedName>
        <fullName evidence="4">Scaffolding protein</fullName>
    </recommendedName>
</protein>
<comment type="caution">
    <text evidence="2">The sequence shown here is derived from an EMBL/GenBank/DDBJ whole genome shotgun (WGS) entry which is preliminary data.</text>
</comment>
<evidence type="ECO:0008006" key="4">
    <source>
        <dbReference type="Google" id="ProtNLM"/>
    </source>
</evidence>
<evidence type="ECO:0000313" key="3">
    <source>
        <dbReference type="Proteomes" id="UP000561011"/>
    </source>
</evidence>
<dbReference type="RefSeq" id="WP_179914425.1">
    <property type="nucleotide sequence ID" value="NZ_JACBYE010000061.1"/>
</dbReference>
<feature type="region of interest" description="Disordered" evidence="1">
    <location>
        <begin position="1"/>
        <end position="28"/>
    </location>
</feature>
<name>A0A853EZD4_9MICO</name>
<reference evidence="2 3" key="1">
    <citation type="submission" date="2020-07" db="EMBL/GenBank/DDBJ databases">
        <title>MOT database genomes.</title>
        <authorList>
            <person name="Joseph S."/>
            <person name="Aduse-Opoku J."/>
            <person name="Hashim A."/>
            <person name="Wade W."/>
            <person name="Curtis M."/>
        </authorList>
    </citation>
    <scope>NUCLEOTIDE SEQUENCE [LARGE SCALE GENOMIC DNA]</scope>
    <source>
        <strain evidence="2 3">DSM 100099</strain>
    </source>
</reference>
<gene>
    <name evidence="2" type="ORF">HZZ10_16995</name>
</gene>
<dbReference type="AlphaFoldDB" id="A0A853EZD4"/>
<evidence type="ECO:0000313" key="2">
    <source>
        <dbReference type="EMBL" id="NYS95214.1"/>
    </source>
</evidence>
<organism evidence="2 3">
    <name type="scientific">Sanguibacter inulinus</name>
    <dbReference type="NCBI Taxonomy" id="60922"/>
    <lineage>
        <taxon>Bacteria</taxon>
        <taxon>Bacillati</taxon>
        <taxon>Actinomycetota</taxon>
        <taxon>Actinomycetes</taxon>
        <taxon>Micrococcales</taxon>
        <taxon>Sanguibacteraceae</taxon>
        <taxon>Sanguibacter</taxon>
    </lineage>
</organism>
<feature type="compositionally biased region" description="Basic and acidic residues" evidence="1">
    <location>
        <begin position="207"/>
        <end position="217"/>
    </location>
</feature>
<dbReference type="EMBL" id="JACBYE010000061">
    <property type="protein sequence ID" value="NYS95214.1"/>
    <property type="molecule type" value="Genomic_DNA"/>
</dbReference>
<accession>A0A853EZD4</accession>
<keyword evidence="3" id="KW-1185">Reference proteome</keyword>